<dbReference type="InterPro" id="IPR008279">
    <property type="entry name" value="PEP-util_enz_mobile_dom"/>
</dbReference>
<dbReference type="Gene3D" id="3.30.1490.20">
    <property type="entry name" value="ATP-grasp fold, A domain"/>
    <property type="match status" value="1"/>
</dbReference>
<protein>
    <recommendedName>
        <fullName evidence="6">Phosphoenolpyruvate synthase</fullName>
        <ecNumber evidence="5">2.7.9.2</ecNumber>
    </recommendedName>
    <alternativeName>
        <fullName evidence="13">Pyruvate, water dikinase</fullName>
    </alternativeName>
</protein>
<reference evidence="17 18" key="1">
    <citation type="journal article" date="2015" name="Nature">
        <title>rRNA introns, odd ribosomes, and small enigmatic genomes across a large radiation of phyla.</title>
        <authorList>
            <person name="Brown C.T."/>
            <person name="Hug L.A."/>
            <person name="Thomas B.C."/>
            <person name="Sharon I."/>
            <person name="Castelle C.J."/>
            <person name="Singh A."/>
            <person name="Wilkins M.J."/>
            <person name="Williams K.H."/>
            <person name="Banfield J.F."/>
        </authorList>
    </citation>
    <scope>NUCLEOTIDE SEQUENCE [LARGE SCALE GENOMIC DNA]</scope>
</reference>
<dbReference type="Pfam" id="PF01326">
    <property type="entry name" value="PPDK_N"/>
    <property type="match status" value="1"/>
</dbReference>
<evidence type="ECO:0000259" key="16">
    <source>
        <dbReference type="Pfam" id="PF01326"/>
    </source>
</evidence>
<keyword evidence="8" id="KW-0479">Metal-binding</keyword>
<dbReference type="InterPro" id="IPR002192">
    <property type="entry name" value="PPDK_AMP/ATP-bd"/>
</dbReference>
<evidence type="ECO:0000256" key="9">
    <source>
        <dbReference type="ARBA" id="ARBA00022741"/>
    </source>
</evidence>
<name>A0A837IS50_9BACT</name>
<dbReference type="SUPFAM" id="SSF52009">
    <property type="entry name" value="Phosphohistidine domain"/>
    <property type="match status" value="1"/>
</dbReference>
<evidence type="ECO:0000256" key="7">
    <source>
        <dbReference type="ARBA" id="ARBA00022679"/>
    </source>
</evidence>
<dbReference type="GO" id="GO:0006094">
    <property type="term" value="P:gluconeogenesis"/>
    <property type="evidence" value="ECO:0007669"/>
    <property type="project" value="UniProtKB-UniPathway"/>
</dbReference>
<dbReference type="GO" id="GO:0008986">
    <property type="term" value="F:pyruvate, water dikinase activity"/>
    <property type="evidence" value="ECO:0007669"/>
    <property type="project" value="UniProtKB-EC"/>
</dbReference>
<dbReference type="PANTHER" id="PTHR43030">
    <property type="entry name" value="PHOSPHOENOLPYRUVATE SYNTHASE"/>
    <property type="match status" value="1"/>
</dbReference>
<evidence type="ECO:0000256" key="1">
    <source>
        <dbReference type="ARBA" id="ARBA00001946"/>
    </source>
</evidence>
<dbReference type="FunFam" id="3.30.1490.20:FF:000010">
    <property type="entry name" value="Phosphoenolpyruvate synthase"/>
    <property type="match status" value="1"/>
</dbReference>
<feature type="domain" description="PEP-utilising enzyme mobile" evidence="15">
    <location>
        <begin position="682"/>
        <end position="752"/>
    </location>
</feature>
<dbReference type="Gene3D" id="3.50.30.10">
    <property type="entry name" value="Phosphohistidine domain"/>
    <property type="match status" value="1"/>
</dbReference>
<evidence type="ECO:0000256" key="10">
    <source>
        <dbReference type="ARBA" id="ARBA00022777"/>
    </source>
</evidence>
<comment type="caution">
    <text evidence="17">The sequence shown here is derived from an EMBL/GenBank/DDBJ whole genome shotgun (WGS) entry which is preliminary data.</text>
</comment>
<gene>
    <name evidence="17" type="ORF">UY25_C0005G0029</name>
</gene>
<dbReference type="EMBL" id="LCPH01000005">
    <property type="protein sequence ID" value="KKU92874.1"/>
    <property type="molecule type" value="Genomic_DNA"/>
</dbReference>
<evidence type="ECO:0000256" key="13">
    <source>
        <dbReference type="ARBA" id="ARBA00033470"/>
    </source>
</evidence>
<keyword evidence="10" id="KW-0418">Kinase</keyword>
<comment type="catalytic activity">
    <reaction evidence="14">
        <text>pyruvate + ATP + H2O = phosphoenolpyruvate + AMP + phosphate + 2 H(+)</text>
        <dbReference type="Rhea" id="RHEA:11364"/>
        <dbReference type="ChEBI" id="CHEBI:15361"/>
        <dbReference type="ChEBI" id="CHEBI:15377"/>
        <dbReference type="ChEBI" id="CHEBI:15378"/>
        <dbReference type="ChEBI" id="CHEBI:30616"/>
        <dbReference type="ChEBI" id="CHEBI:43474"/>
        <dbReference type="ChEBI" id="CHEBI:58702"/>
        <dbReference type="ChEBI" id="CHEBI:456215"/>
        <dbReference type="EC" id="2.7.9.2"/>
    </reaction>
</comment>
<dbReference type="InterPro" id="IPR006319">
    <property type="entry name" value="PEP_synth"/>
</dbReference>
<dbReference type="EC" id="2.7.9.2" evidence="5"/>
<keyword evidence="17" id="KW-0670">Pyruvate</keyword>
<keyword evidence="12" id="KW-0460">Magnesium</keyword>
<dbReference type="Gene3D" id="3.30.470.20">
    <property type="entry name" value="ATP-grasp fold, B domain"/>
    <property type="match status" value="2"/>
</dbReference>
<comment type="similarity">
    <text evidence="4">Belongs to the PEP-utilizing enzyme family.</text>
</comment>
<dbReference type="PROSITE" id="PS00370">
    <property type="entry name" value="PEP_ENZYMES_PHOS_SITE"/>
    <property type="match status" value="1"/>
</dbReference>
<evidence type="ECO:0000313" key="18">
    <source>
        <dbReference type="Proteomes" id="UP000034462"/>
    </source>
</evidence>
<feature type="domain" description="Pyruvate phosphate dikinase AMP/ATP-binding" evidence="16">
    <location>
        <begin position="16"/>
        <end position="241"/>
    </location>
</feature>
<dbReference type="InterPro" id="IPR013815">
    <property type="entry name" value="ATP_grasp_subdomain_1"/>
</dbReference>
<dbReference type="PANTHER" id="PTHR43030:SF1">
    <property type="entry name" value="PHOSPHOENOLPYRUVATE SYNTHASE"/>
    <property type="match status" value="1"/>
</dbReference>
<dbReference type="GO" id="GO:0005524">
    <property type="term" value="F:ATP binding"/>
    <property type="evidence" value="ECO:0007669"/>
    <property type="project" value="UniProtKB-KW"/>
</dbReference>
<dbReference type="SUPFAM" id="SSF56059">
    <property type="entry name" value="Glutathione synthetase ATP-binding domain-like"/>
    <property type="match status" value="1"/>
</dbReference>
<keyword evidence="11" id="KW-0067">ATP-binding</keyword>
<evidence type="ECO:0000256" key="12">
    <source>
        <dbReference type="ARBA" id="ARBA00022842"/>
    </source>
</evidence>
<dbReference type="Proteomes" id="UP000034462">
    <property type="component" value="Unassembled WGS sequence"/>
</dbReference>
<evidence type="ECO:0000256" key="8">
    <source>
        <dbReference type="ARBA" id="ARBA00022723"/>
    </source>
</evidence>
<evidence type="ECO:0000256" key="3">
    <source>
        <dbReference type="ARBA" id="ARBA00004742"/>
    </source>
</evidence>
<dbReference type="Pfam" id="PF00391">
    <property type="entry name" value="PEP-utilizers"/>
    <property type="match status" value="1"/>
</dbReference>
<evidence type="ECO:0000256" key="11">
    <source>
        <dbReference type="ARBA" id="ARBA00022840"/>
    </source>
</evidence>
<accession>A0A837IS50</accession>
<keyword evidence="9" id="KW-0547">Nucleotide-binding</keyword>
<dbReference type="GO" id="GO:0046872">
    <property type="term" value="F:metal ion binding"/>
    <property type="evidence" value="ECO:0007669"/>
    <property type="project" value="UniProtKB-KW"/>
</dbReference>
<keyword evidence="7" id="KW-0808">Transferase</keyword>
<comment type="function">
    <text evidence="2">Catalyzes the phosphorylation of pyruvate to phosphoenolpyruvate.</text>
</comment>
<evidence type="ECO:0000256" key="14">
    <source>
        <dbReference type="ARBA" id="ARBA00047700"/>
    </source>
</evidence>
<evidence type="ECO:0000256" key="5">
    <source>
        <dbReference type="ARBA" id="ARBA00011996"/>
    </source>
</evidence>
<evidence type="ECO:0000256" key="4">
    <source>
        <dbReference type="ARBA" id="ARBA00007837"/>
    </source>
</evidence>
<evidence type="ECO:0000259" key="15">
    <source>
        <dbReference type="Pfam" id="PF00391"/>
    </source>
</evidence>
<evidence type="ECO:0000256" key="2">
    <source>
        <dbReference type="ARBA" id="ARBA00002988"/>
    </source>
</evidence>
<comment type="cofactor">
    <cofactor evidence="1">
        <name>Mg(2+)</name>
        <dbReference type="ChEBI" id="CHEBI:18420"/>
    </cofactor>
</comment>
<evidence type="ECO:0000256" key="6">
    <source>
        <dbReference type="ARBA" id="ARBA00021623"/>
    </source>
</evidence>
<dbReference type="AlphaFoldDB" id="A0A837IS50"/>
<evidence type="ECO:0000313" key="17">
    <source>
        <dbReference type="EMBL" id="KKU92874.1"/>
    </source>
</evidence>
<dbReference type="InterPro" id="IPR018274">
    <property type="entry name" value="PEP_util_AS"/>
</dbReference>
<dbReference type="UniPathway" id="UPA00138"/>
<comment type="pathway">
    <text evidence="3">Carbohydrate biosynthesis; gluconeogenesis.</text>
</comment>
<sequence>MSSIIWLEKLGQDDVAIAGGKGAQLGELKKAGFSVPDGFVVSTVVYKNLVGGSGIQEKIHELLSNLDLENTEKLQEVSDKIQALFASVSLQQDVAEEILKAYKSLGGLVAVRSSATAEDRKEASFAGQQATFLHIKGEEALIDAVKKCMASLFTARAIFYRDQQRVGHEDVSIAVVIQKMVQAQKAGVAFSINPVTSDVSEVVIEAVAGLGEAVVGGQATPDNYVLEKKTLNVKERHLQADNSVLQDLEIKELGELVQKIEAHYGYAQDIEWAIDENGAVQILQARPVTTLQPARETTKWKKIISREYGVQYTELSLRSLSPENKFIVPEPFYEQVYIPEEDNEVCYIDEARWNAFVGALKERYLEQPENYDEFEKLFMETGTDYVEIAKQTAQENLEDKSSNELKKLYLDYQKKSLRYAPFIWIQFIINNFFADKAKEILVEKLGQDNPKLYDFYEVIVKPSQKAASIRLGEVAAKWKELNYEEKNQAYENFKWIPCLDIHNRPWTKEEFSSHVSEFVKEEKELIASSEHVLEEVNPSAKEKRTLEIARSLTYLKDLKDDFRRQGVFYGQVLFQEIAKRMGIELDGISYMLESEIVEFLDSSTTGTQSVVDERKNGFVIFFSENKEIVCKSGDAIESALRELGLAVLHEFSEEIKGVPASLGHAKGIVTIVRGVSNLSKVKKGDVLVAVVTHPDYVPAMQRAVAIVTDEGGITSHAAIVSRELGLPCIVGTEHATKALKDGDFVEVDATSGFVRKLKT</sequence>
<organism evidence="17 18">
    <name type="scientific">Candidatus Yanofskybacteria bacterium GW2011_GWC1_48_11</name>
    <dbReference type="NCBI Taxonomy" id="1619027"/>
    <lineage>
        <taxon>Bacteria</taxon>
        <taxon>Candidatus Yanofskyibacteriota</taxon>
    </lineage>
</organism>
<proteinExistence type="inferred from homology"/>
<dbReference type="InterPro" id="IPR036637">
    <property type="entry name" value="Phosphohistidine_dom_sf"/>
</dbReference>